<dbReference type="Proteomes" id="UP000468901">
    <property type="component" value="Unassembled WGS sequence"/>
</dbReference>
<accession>A0A6N6VHD3</accession>
<dbReference type="PANTHER" id="PTHR42917">
    <property type="entry name" value="2,4-DIENOYL-COA REDUCTASE"/>
    <property type="match status" value="1"/>
</dbReference>
<dbReference type="Pfam" id="PF00724">
    <property type="entry name" value="Oxidored_FMN"/>
    <property type="match status" value="1"/>
</dbReference>
<gene>
    <name evidence="12" type="ORF">F2P47_07875</name>
</gene>
<sequence>MKKTPDIFAHLLAPLDLGFTALRNRVLMGSMHTGLEEMPDGFERQAKFFARRAKGGVGILVTGGISPNRAGRLAERASVMTKDLVEGHRVITRAVHDEGGKIVLQLLHAGRYGRHAELVAPSAVRSRINPLTPRALGDDEILQTIEDFGTAAALAREAGYDGVEVMGSEGYFLNQFTAARTNQRTDSWGGSAENRRRLPVEVVGRVRKYCGPDFIIIYRISVLDLVEGGNSWSDVAALAKDVEVSGANILNTGIGWHESRVPTIAHMVPRGAFTWAIKRLKAEVAIPVVASNRINTPEQAEQLIADGQADMVSLARPLLADPDFVAKAASGASPNINTCIGCNQACLDNAFTGRLTTCMVNPAACREVEFKIAPAARGKHIAVLGGGPAGLACAVTAAERNHKVALFEADIEIGGQFNLARRIPGKEDYAETIRYFRNRLDELGVEVRCGRPASLADLESGGFDEIVVATGVRPRRLDIPGADHPSVMTYVEAITNTAHVGTEVAIVGAGGIGFDVAALLSNPHGPHDPSHPDVEGFSSEWGIDLSYTQPGALLPANHQWPSSRKIHLLQRKPRDSFGASLSKTRGWANFLEVMFRGVTMTGDVIYRKIDDAGLHIEAGGKPQTLKVDTIVVCAGQESADDALSLARSLSKPVHAIGGVDKPQQLDAVRAIEDGTRLALSL</sequence>
<evidence type="ECO:0000256" key="4">
    <source>
        <dbReference type="ARBA" id="ARBA00022630"/>
    </source>
</evidence>
<dbReference type="PRINTS" id="PR00469">
    <property type="entry name" value="PNDRDTASEII"/>
</dbReference>
<dbReference type="GO" id="GO:0033543">
    <property type="term" value="P:fatty acid beta-oxidation, unsaturated, even number, reductase/isomerase pathway"/>
    <property type="evidence" value="ECO:0007669"/>
    <property type="project" value="TreeGrafter"/>
</dbReference>
<dbReference type="GO" id="GO:0008670">
    <property type="term" value="F:2,4-dienoyl-CoA reductase (NADPH) activity"/>
    <property type="evidence" value="ECO:0007669"/>
    <property type="project" value="TreeGrafter"/>
</dbReference>
<comment type="cofactor">
    <cofactor evidence="2">
        <name>[4Fe-4S] cluster</name>
        <dbReference type="ChEBI" id="CHEBI:49883"/>
    </cofactor>
</comment>
<dbReference type="SUPFAM" id="SSF51905">
    <property type="entry name" value="FAD/NAD(P)-binding domain"/>
    <property type="match status" value="1"/>
</dbReference>
<keyword evidence="6" id="KW-0479">Metal-binding</keyword>
<evidence type="ECO:0000256" key="1">
    <source>
        <dbReference type="ARBA" id="ARBA00001917"/>
    </source>
</evidence>
<comment type="similarity">
    <text evidence="3">In the N-terminal section; belongs to the NADH:flavin oxidoreductase/NADH oxidase family.</text>
</comment>
<reference evidence="12 13" key="1">
    <citation type="submission" date="2019-09" db="EMBL/GenBank/DDBJ databases">
        <title>Parvibaculum sedimenti sp. nov., isolated from sediment.</title>
        <authorList>
            <person name="Wang Y."/>
        </authorList>
    </citation>
    <scope>NUCLEOTIDE SEQUENCE [LARGE SCALE GENOMIC DNA]</scope>
    <source>
        <strain evidence="12 13">HXT-9</strain>
    </source>
</reference>
<dbReference type="GO" id="GO:0010181">
    <property type="term" value="F:FMN binding"/>
    <property type="evidence" value="ECO:0007669"/>
    <property type="project" value="InterPro"/>
</dbReference>
<proteinExistence type="inferred from homology"/>
<dbReference type="RefSeq" id="WP_152215803.1">
    <property type="nucleotide sequence ID" value="NZ_JBAQYD010000123.1"/>
</dbReference>
<evidence type="ECO:0000313" key="12">
    <source>
        <dbReference type="EMBL" id="KAB7740438.1"/>
    </source>
</evidence>
<keyword evidence="13" id="KW-1185">Reference proteome</keyword>
<dbReference type="Gene3D" id="3.50.50.60">
    <property type="entry name" value="FAD/NAD(P)-binding domain"/>
    <property type="match status" value="1"/>
</dbReference>
<dbReference type="CDD" id="cd02930">
    <property type="entry name" value="DCR_FMN"/>
    <property type="match status" value="1"/>
</dbReference>
<dbReference type="InterPro" id="IPR036188">
    <property type="entry name" value="FAD/NAD-bd_sf"/>
</dbReference>
<dbReference type="AlphaFoldDB" id="A0A6N6VHD3"/>
<comment type="caution">
    <text evidence="12">The sequence shown here is derived from an EMBL/GenBank/DDBJ whole genome shotgun (WGS) entry which is preliminary data.</text>
</comment>
<keyword evidence="8" id="KW-0408">Iron</keyword>
<dbReference type="GO" id="GO:0046872">
    <property type="term" value="F:metal ion binding"/>
    <property type="evidence" value="ECO:0007669"/>
    <property type="project" value="UniProtKB-KW"/>
</dbReference>
<protein>
    <submittedName>
        <fullName evidence="12">NAD(P)-binding protein</fullName>
    </submittedName>
</protein>
<keyword evidence="4" id="KW-0285">Flavoprotein</keyword>
<organism evidence="12 13">
    <name type="scientific">Parvibaculum sedimenti</name>
    <dbReference type="NCBI Taxonomy" id="2608632"/>
    <lineage>
        <taxon>Bacteria</taxon>
        <taxon>Pseudomonadati</taxon>
        <taxon>Pseudomonadota</taxon>
        <taxon>Alphaproteobacteria</taxon>
        <taxon>Hyphomicrobiales</taxon>
        <taxon>Parvibaculaceae</taxon>
        <taxon>Parvibaculum</taxon>
    </lineage>
</organism>
<evidence type="ECO:0000259" key="11">
    <source>
        <dbReference type="Pfam" id="PF07992"/>
    </source>
</evidence>
<dbReference type="EMBL" id="WESC01000006">
    <property type="protein sequence ID" value="KAB7740438.1"/>
    <property type="molecule type" value="Genomic_DNA"/>
</dbReference>
<keyword evidence="7" id="KW-0560">Oxidoreductase</keyword>
<dbReference type="Pfam" id="PF07992">
    <property type="entry name" value="Pyr_redox_2"/>
    <property type="match status" value="1"/>
</dbReference>
<evidence type="ECO:0000256" key="6">
    <source>
        <dbReference type="ARBA" id="ARBA00022723"/>
    </source>
</evidence>
<name>A0A6N6VHD3_9HYPH</name>
<evidence type="ECO:0000256" key="5">
    <source>
        <dbReference type="ARBA" id="ARBA00022643"/>
    </source>
</evidence>
<dbReference type="Gene3D" id="3.20.20.70">
    <property type="entry name" value="Aldolase class I"/>
    <property type="match status" value="1"/>
</dbReference>
<dbReference type="PANTHER" id="PTHR42917:SF2">
    <property type="entry name" value="2,4-DIENOYL-COA REDUCTASE [(2E)-ENOYL-COA-PRODUCING]"/>
    <property type="match status" value="1"/>
</dbReference>
<feature type="domain" description="NADH:flavin oxidoreductase/NADH oxidase N-terminal" evidence="10">
    <location>
        <begin position="11"/>
        <end position="332"/>
    </location>
</feature>
<feature type="domain" description="FAD/NAD(P)-binding" evidence="11">
    <location>
        <begin position="380"/>
        <end position="643"/>
    </location>
</feature>
<dbReference type="SUPFAM" id="SSF51971">
    <property type="entry name" value="Nucleotide-binding domain"/>
    <property type="match status" value="1"/>
</dbReference>
<evidence type="ECO:0000256" key="2">
    <source>
        <dbReference type="ARBA" id="ARBA00001966"/>
    </source>
</evidence>
<keyword evidence="5" id="KW-0288">FMN</keyword>
<evidence type="ECO:0000256" key="9">
    <source>
        <dbReference type="ARBA" id="ARBA00023014"/>
    </source>
</evidence>
<evidence type="ECO:0000256" key="8">
    <source>
        <dbReference type="ARBA" id="ARBA00023004"/>
    </source>
</evidence>
<dbReference type="InterPro" id="IPR001155">
    <property type="entry name" value="OxRdtase_FMN_N"/>
</dbReference>
<dbReference type="SUPFAM" id="SSF51395">
    <property type="entry name" value="FMN-linked oxidoreductases"/>
    <property type="match status" value="1"/>
</dbReference>
<evidence type="ECO:0000256" key="7">
    <source>
        <dbReference type="ARBA" id="ARBA00023002"/>
    </source>
</evidence>
<dbReference type="InterPro" id="IPR051793">
    <property type="entry name" value="NADH:flavin_oxidoreductase"/>
</dbReference>
<dbReference type="Gene3D" id="3.40.50.720">
    <property type="entry name" value="NAD(P)-binding Rossmann-like Domain"/>
    <property type="match status" value="1"/>
</dbReference>
<keyword evidence="9" id="KW-0411">Iron-sulfur</keyword>
<evidence type="ECO:0000259" key="10">
    <source>
        <dbReference type="Pfam" id="PF00724"/>
    </source>
</evidence>
<dbReference type="PRINTS" id="PR00368">
    <property type="entry name" value="FADPNR"/>
</dbReference>
<dbReference type="InterPro" id="IPR023753">
    <property type="entry name" value="FAD/NAD-binding_dom"/>
</dbReference>
<evidence type="ECO:0000313" key="13">
    <source>
        <dbReference type="Proteomes" id="UP000468901"/>
    </source>
</evidence>
<dbReference type="InterPro" id="IPR013785">
    <property type="entry name" value="Aldolase_TIM"/>
</dbReference>
<evidence type="ECO:0000256" key="3">
    <source>
        <dbReference type="ARBA" id="ARBA00011048"/>
    </source>
</evidence>
<dbReference type="GO" id="GO:0051536">
    <property type="term" value="F:iron-sulfur cluster binding"/>
    <property type="evidence" value="ECO:0007669"/>
    <property type="project" value="UniProtKB-KW"/>
</dbReference>
<comment type="cofactor">
    <cofactor evidence="1">
        <name>FMN</name>
        <dbReference type="ChEBI" id="CHEBI:58210"/>
    </cofactor>
</comment>